<dbReference type="RefSeq" id="WP_076499793.1">
    <property type="nucleotide sequence ID" value="NZ_FTOP01000004.1"/>
</dbReference>
<proteinExistence type="predicted"/>
<dbReference type="Gene3D" id="3.40.30.10">
    <property type="entry name" value="Glutaredoxin"/>
    <property type="match status" value="1"/>
</dbReference>
<keyword evidence="7" id="KW-1185">Reference proteome</keyword>
<dbReference type="Pfam" id="PF08534">
    <property type="entry name" value="Redoxin"/>
    <property type="match status" value="1"/>
</dbReference>
<evidence type="ECO:0000256" key="1">
    <source>
        <dbReference type="ARBA" id="ARBA00004196"/>
    </source>
</evidence>
<dbReference type="GO" id="GO:0030313">
    <property type="term" value="C:cell envelope"/>
    <property type="evidence" value="ECO:0007669"/>
    <property type="project" value="UniProtKB-SubCell"/>
</dbReference>
<keyword evidence="6" id="KW-0413">Isomerase</keyword>
<dbReference type="EMBL" id="FTOP01000004">
    <property type="protein sequence ID" value="SIS77757.1"/>
    <property type="molecule type" value="Genomic_DNA"/>
</dbReference>
<evidence type="ECO:0000256" key="3">
    <source>
        <dbReference type="ARBA" id="ARBA00023157"/>
    </source>
</evidence>
<evidence type="ECO:0000259" key="5">
    <source>
        <dbReference type="PROSITE" id="PS51352"/>
    </source>
</evidence>
<dbReference type="InterPro" id="IPR036249">
    <property type="entry name" value="Thioredoxin-like_sf"/>
</dbReference>
<dbReference type="InterPro" id="IPR013740">
    <property type="entry name" value="Redoxin"/>
</dbReference>
<dbReference type="OrthoDB" id="6399635at2"/>
<evidence type="ECO:0000313" key="7">
    <source>
        <dbReference type="Proteomes" id="UP000186026"/>
    </source>
</evidence>
<dbReference type="PANTHER" id="PTHR42852:SF6">
    <property type="entry name" value="THIOL:DISULFIDE INTERCHANGE PROTEIN DSBE"/>
    <property type="match status" value="1"/>
</dbReference>
<dbReference type="PROSITE" id="PS51257">
    <property type="entry name" value="PROKAR_LIPOPROTEIN"/>
    <property type="match status" value="1"/>
</dbReference>
<keyword evidence="2" id="KW-0201">Cytochrome c-type biogenesis</keyword>
<dbReference type="Proteomes" id="UP000186026">
    <property type="component" value="Unassembled WGS sequence"/>
</dbReference>
<evidence type="ECO:0000256" key="4">
    <source>
        <dbReference type="ARBA" id="ARBA00023284"/>
    </source>
</evidence>
<dbReference type="AlphaFoldDB" id="A0A1N7LV82"/>
<feature type="domain" description="Thioredoxin" evidence="5">
    <location>
        <begin position="330"/>
        <end position="469"/>
    </location>
</feature>
<keyword evidence="4" id="KW-0676">Redox-active center</keyword>
<dbReference type="GO" id="GO:0016853">
    <property type="term" value="F:isomerase activity"/>
    <property type="evidence" value="ECO:0007669"/>
    <property type="project" value="UniProtKB-KW"/>
</dbReference>
<dbReference type="CDD" id="cd02966">
    <property type="entry name" value="TlpA_like_family"/>
    <property type="match status" value="1"/>
</dbReference>
<protein>
    <submittedName>
        <fullName evidence="6">Thiol-disulfide isomerase or thioredoxin</fullName>
    </submittedName>
</protein>
<dbReference type="PROSITE" id="PS51352">
    <property type="entry name" value="THIOREDOXIN_2"/>
    <property type="match status" value="1"/>
</dbReference>
<organism evidence="6 7">
    <name type="scientific">Belliella pelovolcani</name>
    <dbReference type="NCBI Taxonomy" id="529505"/>
    <lineage>
        <taxon>Bacteria</taxon>
        <taxon>Pseudomonadati</taxon>
        <taxon>Bacteroidota</taxon>
        <taxon>Cytophagia</taxon>
        <taxon>Cytophagales</taxon>
        <taxon>Cyclobacteriaceae</taxon>
        <taxon>Belliella</taxon>
    </lineage>
</organism>
<dbReference type="InterPro" id="IPR050553">
    <property type="entry name" value="Thioredoxin_ResA/DsbE_sf"/>
</dbReference>
<keyword evidence="3" id="KW-1015">Disulfide bond</keyword>
<comment type="subcellular location">
    <subcellularLocation>
        <location evidence="1">Cell envelope</location>
    </subcellularLocation>
</comment>
<dbReference type="STRING" id="529505.SAMN05421761_104149"/>
<dbReference type="SUPFAM" id="SSF52833">
    <property type="entry name" value="Thioredoxin-like"/>
    <property type="match status" value="1"/>
</dbReference>
<evidence type="ECO:0000256" key="2">
    <source>
        <dbReference type="ARBA" id="ARBA00022748"/>
    </source>
</evidence>
<dbReference type="PANTHER" id="PTHR42852">
    <property type="entry name" value="THIOL:DISULFIDE INTERCHANGE PROTEIN DSBE"/>
    <property type="match status" value="1"/>
</dbReference>
<dbReference type="GO" id="GO:0017004">
    <property type="term" value="P:cytochrome complex assembly"/>
    <property type="evidence" value="ECO:0007669"/>
    <property type="project" value="UniProtKB-KW"/>
</dbReference>
<gene>
    <name evidence="6" type="ORF">SAMN05421761_104149</name>
</gene>
<accession>A0A1N7LV82</accession>
<dbReference type="GO" id="GO:0016491">
    <property type="term" value="F:oxidoreductase activity"/>
    <property type="evidence" value="ECO:0007669"/>
    <property type="project" value="InterPro"/>
</dbReference>
<reference evidence="7" key="1">
    <citation type="submission" date="2017-01" db="EMBL/GenBank/DDBJ databases">
        <authorList>
            <person name="Varghese N."/>
            <person name="Submissions S."/>
        </authorList>
    </citation>
    <scope>NUCLEOTIDE SEQUENCE [LARGE SCALE GENOMIC DNA]</scope>
    <source>
        <strain evidence="7">DSM 46698</strain>
    </source>
</reference>
<dbReference type="InterPro" id="IPR013766">
    <property type="entry name" value="Thioredoxin_domain"/>
</dbReference>
<sequence>MKHSSILMAVLAFLILSCGQQEKFDPKIIIAGKVANADSKELKIYLQQEIAATTIADDGSFQVSFDAEESENYYVSMGREGFNLFLSPGDSIFVEVDKESFNDSFKLVGDHAAENTYLFEKNQYYQESGIGNMMELMGMEKDAYFAKKDEFFATLKSKLESKKSQEELDPDFVKLEEAYFEYQPLLFDTQYPMYHAYVNKISQDSIDFPKEEVKAKIASMDLGRADLLKSGPYKGLIDRRVSDEISEIMKQDTTLRGSSEGYEKARFMAMDKLLENPEVKDQFLYDFIKSNLEYRGPVHVKSSLEKFMAENQSPKLQAKLEEIKQKWEPIMPGQDVPDFNFVNIEGDPVNLSDLRGNLVYVDIWATWCGPCIAEHPHWDKMKEEYKDKPISFLTVSIDDSKEPWEKMVKAKNMDGLQWFTENAWKSEIAQHFMVNAIPRFLLLDKEGKVIDPSADRPSGKIRETVDKYL</sequence>
<evidence type="ECO:0000313" key="6">
    <source>
        <dbReference type="EMBL" id="SIS77757.1"/>
    </source>
</evidence>
<name>A0A1N7LV82_9BACT</name>